<organism evidence="7 8">
    <name type="scientific">Culex pipiens pipiens</name>
    <name type="common">Northern house mosquito</name>
    <dbReference type="NCBI Taxonomy" id="38569"/>
    <lineage>
        <taxon>Eukaryota</taxon>
        <taxon>Metazoa</taxon>
        <taxon>Ecdysozoa</taxon>
        <taxon>Arthropoda</taxon>
        <taxon>Hexapoda</taxon>
        <taxon>Insecta</taxon>
        <taxon>Pterygota</taxon>
        <taxon>Neoptera</taxon>
        <taxon>Endopterygota</taxon>
        <taxon>Diptera</taxon>
        <taxon>Nematocera</taxon>
        <taxon>Culicoidea</taxon>
        <taxon>Culicidae</taxon>
        <taxon>Culicinae</taxon>
        <taxon>Culicini</taxon>
        <taxon>Culex</taxon>
        <taxon>Culex</taxon>
    </lineage>
</organism>
<name>A0ABD1D9B4_CULPP</name>
<comment type="caution">
    <text evidence="7">The sequence shown here is derived from an EMBL/GenBank/DDBJ whole genome shotgun (WGS) entry which is preliminary data.</text>
</comment>
<dbReference type="GO" id="GO:0005634">
    <property type="term" value="C:nucleus"/>
    <property type="evidence" value="ECO:0007669"/>
    <property type="project" value="UniProtKB-SubCell"/>
</dbReference>
<comment type="subcellular location">
    <subcellularLocation>
        <location evidence="1">Nucleus</location>
    </subcellularLocation>
</comment>
<evidence type="ECO:0000256" key="1">
    <source>
        <dbReference type="ARBA" id="ARBA00004123"/>
    </source>
</evidence>
<proteinExistence type="predicted"/>
<dbReference type="Proteomes" id="UP001562425">
    <property type="component" value="Unassembled WGS sequence"/>
</dbReference>
<evidence type="ECO:0000256" key="5">
    <source>
        <dbReference type="ARBA" id="ARBA00023242"/>
    </source>
</evidence>
<dbReference type="EMBL" id="JBEHCU010006863">
    <property type="protein sequence ID" value="KAL1396049.1"/>
    <property type="molecule type" value="Genomic_DNA"/>
</dbReference>
<sequence>MNRSVLGLSTQYYKELVLVSRCLGVIELTDRHTAAYLKTEIIDTAAKYGILPWQFYSATIDNAKNGVKCVDEIAAVQEEDIIKEYFPDAASEDAEDEYDPSFEDPKVALCAAALDVCFVECVRCGAHTLNLVVNDATKQHESELKEITKIVKSYRKAEYMNRFKNTGVPLPPIPCKTRWNHYFLMTRLLNKNHDFFNGLGIKYPELDLSEQWKLIEEYNEAFEPLYHATINAQALDCPISNFHLEWLKAYGRVMQNDNNRFKQPILESMQKRQKLMMSSMAYKAALYMDPRFSFNGSELFEGPEKEEVVDFLAKLWRKIKTHDDAAKPPEEPQATSELVGNESFNVDNFFTQMFGQGSSQAGASEDKLKKKLTNIQFQNRVPASDANFNIIHYYFSNRSEDEQLWKIAKVVFAAAATQAEVEREFTQFNNVYTSLRNRLKGKNTDNILKIKLNQDLLPLAIPAAIGNNTLPQAY</sequence>
<keyword evidence="8" id="KW-1185">Reference proteome</keyword>
<dbReference type="InterPro" id="IPR012337">
    <property type="entry name" value="RNaseH-like_sf"/>
</dbReference>
<accession>A0ABD1D9B4</accession>
<keyword evidence="4" id="KW-0862">Zinc</keyword>
<reference evidence="7 8" key="1">
    <citation type="submission" date="2024-05" db="EMBL/GenBank/DDBJ databases">
        <title>Culex pipiens pipiens assembly and annotation.</title>
        <authorList>
            <person name="Alout H."/>
            <person name="Durand T."/>
        </authorList>
    </citation>
    <scope>NUCLEOTIDE SEQUENCE [LARGE SCALE GENOMIC DNA]</scope>
    <source>
        <strain evidence="7">HA-2024</strain>
        <tissue evidence="7">Whole body</tissue>
    </source>
</reference>
<evidence type="ECO:0000313" key="7">
    <source>
        <dbReference type="EMBL" id="KAL1396049.1"/>
    </source>
</evidence>
<dbReference type="PANTHER" id="PTHR46481">
    <property type="entry name" value="ZINC FINGER BED DOMAIN-CONTAINING PROTEIN 4"/>
    <property type="match status" value="1"/>
</dbReference>
<feature type="domain" description="HAT C-terminal dimerisation" evidence="6">
    <location>
        <begin position="382"/>
        <end position="451"/>
    </location>
</feature>
<dbReference type="InterPro" id="IPR052035">
    <property type="entry name" value="ZnF_BED_domain_contain"/>
</dbReference>
<dbReference type="InterPro" id="IPR008906">
    <property type="entry name" value="HATC_C_dom"/>
</dbReference>
<evidence type="ECO:0000259" key="6">
    <source>
        <dbReference type="Pfam" id="PF05699"/>
    </source>
</evidence>
<gene>
    <name evidence="7" type="ORF">pipiens_010797</name>
</gene>
<dbReference type="GO" id="GO:0008270">
    <property type="term" value="F:zinc ion binding"/>
    <property type="evidence" value="ECO:0007669"/>
    <property type="project" value="UniProtKB-KW"/>
</dbReference>
<evidence type="ECO:0000256" key="4">
    <source>
        <dbReference type="ARBA" id="ARBA00022833"/>
    </source>
</evidence>
<protein>
    <recommendedName>
        <fullName evidence="6">HAT C-terminal dimerisation domain-containing protein</fullName>
    </recommendedName>
</protein>
<keyword evidence="3" id="KW-0863">Zinc-finger</keyword>
<dbReference type="Pfam" id="PF05699">
    <property type="entry name" value="Dimer_Tnp_hAT"/>
    <property type="match status" value="1"/>
</dbReference>
<evidence type="ECO:0000256" key="3">
    <source>
        <dbReference type="ARBA" id="ARBA00022771"/>
    </source>
</evidence>
<dbReference type="SUPFAM" id="SSF53098">
    <property type="entry name" value="Ribonuclease H-like"/>
    <property type="match status" value="1"/>
</dbReference>
<keyword evidence="5" id="KW-0539">Nucleus</keyword>
<dbReference type="PANTHER" id="PTHR46481:SF10">
    <property type="entry name" value="ZINC FINGER BED DOMAIN-CONTAINING PROTEIN 39"/>
    <property type="match status" value="1"/>
</dbReference>
<dbReference type="AlphaFoldDB" id="A0ABD1D9B4"/>
<evidence type="ECO:0000256" key="2">
    <source>
        <dbReference type="ARBA" id="ARBA00022723"/>
    </source>
</evidence>
<evidence type="ECO:0000313" key="8">
    <source>
        <dbReference type="Proteomes" id="UP001562425"/>
    </source>
</evidence>
<keyword evidence="2" id="KW-0479">Metal-binding</keyword>